<proteinExistence type="predicted"/>
<organism evidence="1">
    <name type="scientific">Zea mays</name>
    <name type="common">Maize</name>
    <dbReference type="NCBI Taxonomy" id="4577"/>
    <lineage>
        <taxon>Eukaryota</taxon>
        <taxon>Viridiplantae</taxon>
        <taxon>Streptophyta</taxon>
        <taxon>Embryophyta</taxon>
        <taxon>Tracheophyta</taxon>
        <taxon>Spermatophyta</taxon>
        <taxon>Magnoliopsida</taxon>
        <taxon>Liliopsida</taxon>
        <taxon>Poales</taxon>
        <taxon>Poaceae</taxon>
        <taxon>PACMAD clade</taxon>
        <taxon>Panicoideae</taxon>
        <taxon>Andropogonodae</taxon>
        <taxon>Andropogoneae</taxon>
        <taxon>Tripsacinae</taxon>
        <taxon>Zea</taxon>
    </lineage>
</organism>
<name>A0A1D6JHJ9_MAIZE</name>
<gene>
    <name evidence="1" type="ORF">ZEAMMB73_Zm00001d026568</name>
</gene>
<accession>A0A1D6JHJ9</accession>
<sequence length="179" mass="19326">MRLFLIMPCVAPKPSPSSPDIQTWFSAVSWRRLSTVSRVAVLSGPTSYDRTTRVCWYRTPPSTISACRNGSTVCFSVGMFCRLRSSPASSVGSSGSSGGLSSASDLLMDVSSAAPTCSGARCAAPFTLTALPPPPPPEGDAEHLTTKTREQETVHAMRLRRMYQQLAAHTPRRLAHRRA</sequence>
<protein>
    <submittedName>
        <fullName evidence="1">Pentatricopeptide repeat-containing protein</fullName>
    </submittedName>
</protein>
<reference evidence="1" key="1">
    <citation type="submission" date="2015-12" db="EMBL/GenBank/DDBJ databases">
        <title>Update maize B73 reference genome by single molecule sequencing technologies.</title>
        <authorList>
            <consortium name="Maize Genome Sequencing Project"/>
            <person name="Ware D."/>
        </authorList>
    </citation>
    <scope>NUCLEOTIDE SEQUENCE</scope>
    <source>
        <tissue evidence="1">Seedling</tissue>
    </source>
</reference>
<dbReference type="EMBL" id="CM000786">
    <property type="protein sequence ID" value="AQK47101.1"/>
    <property type="molecule type" value="Genomic_DNA"/>
</dbReference>
<dbReference type="AlphaFoldDB" id="A0A1D6JHJ9"/>
<evidence type="ECO:0000313" key="1">
    <source>
        <dbReference type="EMBL" id="AQK47101.1"/>
    </source>
</evidence>